<dbReference type="InterPro" id="IPR046506">
    <property type="entry name" value="DUF6684"/>
</dbReference>
<feature type="region of interest" description="Disordered" evidence="1">
    <location>
        <begin position="94"/>
        <end position="115"/>
    </location>
</feature>
<evidence type="ECO:0000313" key="4">
    <source>
        <dbReference type="EMBL" id="RYJ13218.1"/>
    </source>
</evidence>
<dbReference type="GeneID" id="9994138"/>
<name>A0A482TDD6_9EURY</name>
<evidence type="ECO:0000256" key="1">
    <source>
        <dbReference type="SAM" id="MobiDB-lite"/>
    </source>
</evidence>
<dbReference type="Proteomes" id="UP000294028">
    <property type="component" value="Unassembled WGS sequence"/>
</dbReference>
<dbReference type="Pfam" id="PF20389">
    <property type="entry name" value="DUF6684"/>
    <property type="match status" value="1"/>
</dbReference>
<sequence>MANEIFDRETLLDLTVNVIPLVIIAFFIGAFAVFPAFGVDPLASALQYGLLVVPFVFLAILTYLSGKAIAGDEKRSTVYLPGQATVDDPTTLEEYEEKAEAATKSDPELTDGESA</sequence>
<accession>A0A482TDD6</accession>
<evidence type="ECO:0000313" key="3">
    <source>
        <dbReference type="EMBL" id="QIB73511.1"/>
    </source>
</evidence>
<dbReference type="OMA" id="AVFNPWG"/>
<dbReference type="Proteomes" id="UP000465846">
    <property type="component" value="Chromosome"/>
</dbReference>
<evidence type="ECO:0000313" key="5">
    <source>
        <dbReference type="Proteomes" id="UP000294028"/>
    </source>
</evidence>
<reference evidence="3 6" key="2">
    <citation type="submission" date="2020-02" db="EMBL/GenBank/DDBJ databases">
        <title>Whole genome sequence of Halogeometricum borinquense strain wsp4.</title>
        <authorList>
            <person name="Verma D.K."/>
            <person name="Gopal K."/>
            <person name="Prasad E.S."/>
        </authorList>
    </citation>
    <scope>NUCLEOTIDE SEQUENCE [LARGE SCALE GENOMIC DNA]</scope>
    <source>
        <strain evidence="6">wsp4</strain>
        <strain evidence="3">Wsp4</strain>
    </source>
</reference>
<dbReference type="EMBL" id="CP048739">
    <property type="protein sequence ID" value="QIB73511.1"/>
    <property type="molecule type" value="Genomic_DNA"/>
</dbReference>
<feature type="compositionally biased region" description="Basic and acidic residues" evidence="1">
    <location>
        <begin position="98"/>
        <end position="107"/>
    </location>
</feature>
<dbReference type="RefSeq" id="WP_006056665.1">
    <property type="nucleotide sequence ID" value="NZ_CP048739.1"/>
</dbReference>
<feature type="transmembrane region" description="Helical" evidence="2">
    <location>
        <begin position="12"/>
        <end position="34"/>
    </location>
</feature>
<dbReference type="AlphaFoldDB" id="A0A482TDD6"/>
<keyword evidence="2" id="KW-1133">Transmembrane helix</keyword>
<keyword evidence="2" id="KW-0812">Transmembrane</keyword>
<keyword evidence="2" id="KW-0472">Membrane</keyword>
<feature type="transmembrane region" description="Helical" evidence="2">
    <location>
        <begin position="46"/>
        <end position="66"/>
    </location>
</feature>
<evidence type="ECO:0000256" key="2">
    <source>
        <dbReference type="SAM" id="Phobius"/>
    </source>
</evidence>
<proteinExistence type="predicted"/>
<protein>
    <submittedName>
        <fullName evidence="4">Cox cluster protein</fullName>
    </submittedName>
</protein>
<dbReference type="EMBL" id="RZHH01000002">
    <property type="protein sequence ID" value="RYJ13218.1"/>
    <property type="molecule type" value="Genomic_DNA"/>
</dbReference>
<gene>
    <name evidence="4" type="ORF">ELS19_04015</name>
    <name evidence="3" type="ORF">G3I44_03955</name>
</gene>
<organism evidence="4 5">
    <name type="scientific">Halogeometricum borinquense</name>
    <dbReference type="NCBI Taxonomy" id="60847"/>
    <lineage>
        <taxon>Archaea</taxon>
        <taxon>Methanobacteriati</taxon>
        <taxon>Methanobacteriota</taxon>
        <taxon>Stenosarchaea group</taxon>
        <taxon>Halobacteria</taxon>
        <taxon>Halobacteriales</taxon>
        <taxon>Haloferacaceae</taxon>
        <taxon>Halogeometricum</taxon>
    </lineage>
</organism>
<reference evidence="4 5" key="1">
    <citation type="submission" date="2018-12" db="EMBL/GenBank/DDBJ databases">
        <title>Genome analysis provides insights into bioremediation potentialities of Halogeometricum borinquense strain N11.</title>
        <authorList>
            <person name="Najjari A."/>
            <person name="Youssef N."/>
            <person name="Fhoula I."/>
            <person name="Ben Dhia O."/>
            <person name="Mahjoubi M."/>
            <person name="Ouzari H.I."/>
            <person name="Cherif A."/>
        </authorList>
    </citation>
    <scope>NUCLEOTIDE SEQUENCE [LARGE SCALE GENOMIC DNA]</scope>
    <source>
        <strain evidence="4 5">N11</strain>
    </source>
</reference>
<evidence type="ECO:0000313" key="6">
    <source>
        <dbReference type="Proteomes" id="UP000465846"/>
    </source>
</evidence>